<dbReference type="GO" id="GO:0016887">
    <property type="term" value="F:ATP hydrolysis activity"/>
    <property type="evidence" value="ECO:0007669"/>
    <property type="project" value="InterPro"/>
</dbReference>
<name>V2XQL6_9FIRM</name>
<dbReference type="eggNOG" id="COG1136">
    <property type="taxonomic scope" value="Bacteria"/>
</dbReference>
<dbReference type="CDD" id="cd03255">
    <property type="entry name" value="ABC_MJ0796_LolCDE_FtsE"/>
    <property type="match status" value="1"/>
</dbReference>
<comment type="similarity">
    <text evidence="1">Belongs to the ABC transporter superfamily.</text>
</comment>
<dbReference type="FunFam" id="3.40.50.300:FF:000032">
    <property type="entry name" value="Export ABC transporter ATP-binding protein"/>
    <property type="match status" value="1"/>
</dbReference>
<evidence type="ECO:0000259" key="5">
    <source>
        <dbReference type="PROSITE" id="PS50893"/>
    </source>
</evidence>
<dbReference type="STRING" id="592026.GCWU0000282_000208"/>
<dbReference type="InterPro" id="IPR017871">
    <property type="entry name" value="ABC_transporter-like_CS"/>
</dbReference>
<dbReference type="GO" id="GO:0005524">
    <property type="term" value="F:ATP binding"/>
    <property type="evidence" value="ECO:0007669"/>
    <property type="project" value="UniProtKB-KW"/>
</dbReference>
<comment type="caution">
    <text evidence="6">The sequence shown here is derived from an EMBL/GenBank/DDBJ whole genome shotgun (WGS) entry which is preliminary data.</text>
</comment>
<dbReference type="PROSITE" id="PS50893">
    <property type="entry name" value="ABC_TRANSPORTER_2"/>
    <property type="match status" value="1"/>
</dbReference>
<dbReference type="Gene3D" id="3.40.50.300">
    <property type="entry name" value="P-loop containing nucleotide triphosphate hydrolases"/>
    <property type="match status" value="1"/>
</dbReference>
<evidence type="ECO:0000256" key="1">
    <source>
        <dbReference type="ARBA" id="ARBA00005417"/>
    </source>
</evidence>
<dbReference type="GO" id="GO:0098796">
    <property type="term" value="C:membrane protein complex"/>
    <property type="evidence" value="ECO:0007669"/>
    <property type="project" value="UniProtKB-ARBA"/>
</dbReference>
<reference evidence="6 7" key="1">
    <citation type="submission" date="2013-06" db="EMBL/GenBank/DDBJ databases">
        <authorList>
            <person name="Weinstock G."/>
            <person name="Sodergren E."/>
            <person name="Clifton S."/>
            <person name="Fulton L."/>
            <person name="Fulton B."/>
            <person name="Courtney L."/>
            <person name="Fronick C."/>
            <person name="Harrison M."/>
            <person name="Strong C."/>
            <person name="Farmer C."/>
            <person name="Delahaunty K."/>
            <person name="Markovic C."/>
            <person name="Hall O."/>
            <person name="Minx P."/>
            <person name="Tomlinson C."/>
            <person name="Mitreva M."/>
            <person name="Nelson J."/>
            <person name="Hou S."/>
            <person name="Wollam A."/>
            <person name="Pepin K.H."/>
            <person name="Johnson M."/>
            <person name="Bhonagiri V."/>
            <person name="Nash W.E."/>
            <person name="Warren W."/>
            <person name="Chinwalla A."/>
            <person name="Mardis E.R."/>
            <person name="Wilson R.K."/>
        </authorList>
    </citation>
    <scope>NUCLEOTIDE SEQUENCE [LARGE SCALE GENOMIC DNA]</scope>
    <source>
        <strain evidence="6 7">ATCC 51271</strain>
    </source>
</reference>
<dbReference type="Proteomes" id="UP000018227">
    <property type="component" value="Unassembled WGS sequence"/>
</dbReference>
<evidence type="ECO:0000313" key="7">
    <source>
        <dbReference type="Proteomes" id="UP000018227"/>
    </source>
</evidence>
<evidence type="ECO:0000256" key="3">
    <source>
        <dbReference type="ARBA" id="ARBA00022741"/>
    </source>
</evidence>
<dbReference type="InterPro" id="IPR017911">
    <property type="entry name" value="MacB-like_ATP-bd"/>
</dbReference>
<dbReference type="AlphaFoldDB" id="V2XQL6"/>
<accession>V2XQL6</accession>
<dbReference type="PANTHER" id="PTHR42798">
    <property type="entry name" value="LIPOPROTEIN-RELEASING SYSTEM ATP-BINDING PROTEIN LOLD"/>
    <property type="match status" value="1"/>
</dbReference>
<organism evidence="6 7">
    <name type="scientific">Catonella morbi ATCC 51271</name>
    <dbReference type="NCBI Taxonomy" id="592026"/>
    <lineage>
        <taxon>Bacteria</taxon>
        <taxon>Bacillati</taxon>
        <taxon>Bacillota</taxon>
        <taxon>Clostridia</taxon>
        <taxon>Lachnospirales</taxon>
        <taxon>Lachnospiraceae</taxon>
        <taxon>Catonella</taxon>
    </lineage>
</organism>
<dbReference type="InterPro" id="IPR027417">
    <property type="entry name" value="P-loop_NTPase"/>
</dbReference>
<dbReference type="SUPFAM" id="SSF52540">
    <property type="entry name" value="P-loop containing nucleoside triphosphate hydrolases"/>
    <property type="match status" value="1"/>
</dbReference>
<gene>
    <name evidence="6" type="ORF">GCWU0000282_000208</name>
</gene>
<protein>
    <submittedName>
        <fullName evidence="6">ABC transporter, ATP-binding protein</fullName>
    </submittedName>
</protein>
<dbReference type="InterPro" id="IPR003593">
    <property type="entry name" value="AAA+_ATPase"/>
</dbReference>
<keyword evidence="7" id="KW-1185">Reference proteome</keyword>
<dbReference type="Pfam" id="PF00005">
    <property type="entry name" value="ABC_tran"/>
    <property type="match status" value="1"/>
</dbReference>
<dbReference type="EMBL" id="ACIL03000003">
    <property type="protein sequence ID" value="ESL04494.1"/>
    <property type="molecule type" value="Genomic_DNA"/>
</dbReference>
<sequence>MIKKFSLQHVYILTKEKNTVTILNLENVKKVYKTKSVITEALTEINFSASEGEFVSIMGESGSGKTTLLNIIATLDKATSGNVFIKDKNIGLLKDSEIASFRRNELGFVFQDFNLLDQFSNKDNIFLPLVLSGVSPSEMEAKLDKIKDILGIAAILDKFPYEISGGQKQRIAIARAVIVNPSILLADEPTGALDSASTEMILNLFRKINETGQTILMVTHSLRAAAFAKRVIFIKDGVVYHELYKGDKESLEEFTERINNSQKQLFTSNYSRNIK</sequence>
<feature type="domain" description="ABC transporter" evidence="5">
    <location>
        <begin position="23"/>
        <end position="261"/>
    </location>
</feature>
<dbReference type="HOGENOM" id="CLU_000604_1_22_9"/>
<keyword evidence="4 6" id="KW-0067">ATP-binding</keyword>
<evidence type="ECO:0000256" key="2">
    <source>
        <dbReference type="ARBA" id="ARBA00022448"/>
    </source>
</evidence>
<evidence type="ECO:0000313" key="6">
    <source>
        <dbReference type="EMBL" id="ESL04494.1"/>
    </source>
</evidence>
<dbReference type="InterPro" id="IPR003439">
    <property type="entry name" value="ABC_transporter-like_ATP-bd"/>
</dbReference>
<proteinExistence type="inferred from homology"/>
<evidence type="ECO:0000256" key="4">
    <source>
        <dbReference type="ARBA" id="ARBA00022840"/>
    </source>
</evidence>
<dbReference type="SMART" id="SM00382">
    <property type="entry name" value="AAA"/>
    <property type="match status" value="1"/>
</dbReference>
<dbReference type="PROSITE" id="PS00211">
    <property type="entry name" value="ABC_TRANSPORTER_1"/>
    <property type="match status" value="1"/>
</dbReference>
<dbReference type="GO" id="GO:0022857">
    <property type="term" value="F:transmembrane transporter activity"/>
    <property type="evidence" value="ECO:0007669"/>
    <property type="project" value="UniProtKB-ARBA"/>
</dbReference>
<keyword evidence="3" id="KW-0547">Nucleotide-binding</keyword>
<keyword evidence="2" id="KW-0813">Transport</keyword>
<dbReference type="PANTHER" id="PTHR42798:SF7">
    <property type="entry name" value="ALPHA-D-RIBOSE 1-METHYLPHOSPHONATE 5-TRIPHOSPHATE SYNTHASE SUBUNIT PHNL"/>
    <property type="match status" value="1"/>
</dbReference>